<comment type="similarity">
    <text evidence="2">Belongs to the OST4 family.</text>
</comment>
<evidence type="ECO:0000256" key="3">
    <source>
        <dbReference type="ARBA" id="ARBA00017662"/>
    </source>
</evidence>
<dbReference type="InterPro" id="IPR051307">
    <property type="entry name" value="OST4"/>
</dbReference>
<dbReference type="GO" id="GO:0008250">
    <property type="term" value="C:oligosaccharyltransferase complex"/>
    <property type="evidence" value="ECO:0007669"/>
    <property type="project" value="TreeGrafter"/>
</dbReference>
<dbReference type="Proteomes" id="UP000310687">
    <property type="component" value="Unassembled WGS sequence"/>
</dbReference>
<dbReference type="PANTHER" id="PTHR48164:SF1">
    <property type="entry name" value="DOLICHYL-DIPHOSPHOOLIGOSACCHARIDE--PROTEIN GLYCOSYLTRANSFERASE SUBUNIT 4"/>
    <property type="match status" value="1"/>
</dbReference>
<keyword evidence="8 10" id="KW-0472">Membrane</keyword>
<comment type="caution">
    <text evidence="11">The sequence shown here is derived from an EMBL/GenBank/DDBJ whole genome shotgun (WGS) entry which is preliminary data.</text>
</comment>
<evidence type="ECO:0000256" key="6">
    <source>
        <dbReference type="ARBA" id="ARBA00022968"/>
    </source>
</evidence>
<dbReference type="AlphaFoldDB" id="A0A4S8Y2W1"/>
<proteinExistence type="inferred from homology"/>
<protein>
    <recommendedName>
        <fullName evidence="3">Dolichyl-diphosphooligosaccharide--protein glycosyltransferase subunit 4</fullName>
    </recommendedName>
</protein>
<evidence type="ECO:0000256" key="7">
    <source>
        <dbReference type="ARBA" id="ARBA00022989"/>
    </source>
</evidence>
<dbReference type="SUPFAM" id="SSF103464">
    <property type="entry name" value="Oligosaccharyltransferase subunit ost4p"/>
    <property type="match status" value="1"/>
</dbReference>
<dbReference type="EMBL" id="QZAL01000038">
    <property type="protein sequence ID" value="THW44950.1"/>
    <property type="molecule type" value="Genomic_DNA"/>
</dbReference>
<feature type="compositionally biased region" description="Basic and acidic residues" evidence="9">
    <location>
        <begin position="99"/>
        <end position="109"/>
    </location>
</feature>
<keyword evidence="7 10" id="KW-1133">Transmembrane helix</keyword>
<comment type="subcellular location">
    <subcellularLocation>
        <location evidence="1">Endoplasmic reticulum membrane</location>
        <topology evidence="1">Single-pass type III membrane protein</topology>
    </subcellularLocation>
</comment>
<name>A0A4S8Y2W1_AURPU</name>
<evidence type="ECO:0000256" key="2">
    <source>
        <dbReference type="ARBA" id="ARBA00007685"/>
    </source>
</evidence>
<keyword evidence="6" id="KW-0735">Signal-anchor</keyword>
<evidence type="ECO:0000256" key="5">
    <source>
        <dbReference type="ARBA" id="ARBA00022824"/>
    </source>
</evidence>
<dbReference type="Pfam" id="PF10215">
    <property type="entry name" value="Ost4"/>
    <property type="match status" value="1"/>
</dbReference>
<keyword evidence="4 10" id="KW-0812">Transmembrane</keyword>
<dbReference type="PROSITE" id="PS51257">
    <property type="entry name" value="PROKAR_LIPOPROTEIN"/>
    <property type="match status" value="1"/>
</dbReference>
<evidence type="ECO:0000256" key="10">
    <source>
        <dbReference type="SAM" id="Phobius"/>
    </source>
</evidence>
<sequence length="119" mass="13205">MPRSRTFLLGRPSPCSVTTLYHITALTSCTNLLYKHNLALISLSNFPNNYKLTHTLLTPAIMISDDQLYQLAIFLGSVSMLLIVLYHFLEVNAENDDKATPLSAERKADTVPGAKPVRS</sequence>
<evidence type="ECO:0000256" key="9">
    <source>
        <dbReference type="SAM" id="MobiDB-lite"/>
    </source>
</evidence>
<reference evidence="11 12" key="1">
    <citation type="submission" date="2018-10" db="EMBL/GenBank/DDBJ databases">
        <title>Fifty Aureobasidium pullulans genomes reveal a recombining polyextremotolerant generalist.</title>
        <authorList>
            <person name="Gostincar C."/>
            <person name="Turk M."/>
            <person name="Zajc J."/>
            <person name="Gunde-Cimerman N."/>
        </authorList>
    </citation>
    <scope>NUCLEOTIDE SEQUENCE [LARGE SCALE GENOMIC DNA]</scope>
    <source>
        <strain evidence="11 12">EXF-11013</strain>
    </source>
</reference>
<dbReference type="PANTHER" id="PTHR48164">
    <property type="entry name" value="DOLICHYL-DIPHOSPHOOLIGOSACCHARIDE--PROTEIN GLYCOSYLTRANSFERASE SUBUNIT 4"/>
    <property type="match status" value="1"/>
</dbReference>
<feature type="region of interest" description="Disordered" evidence="9">
    <location>
        <begin position="99"/>
        <end position="119"/>
    </location>
</feature>
<organism evidence="11 12">
    <name type="scientific">Aureobasidium pullulans</name>
    <name type="common">Black yeast</name>
    <name type="synonym">Pullularia pullulans</name>
    <dbReference type="NCBI Taxonomy" id="5580"/>
    <lineage>
        <taxon>Eukaryota</taxon>
        <taxon>Fungi</taxon>
        <taxon>Dikarya</taxon>
        <taxon>Ascomycota</taxon>
        <taxon>Pezizomycotina</taxon>
        <taxon>Dothideomycetes</taxon>
        <taxon>Dothideomycetidae</taxon>
        <taxon>Dothideales</taxon>
        <taxon>Saccotheciaceae</taxon>
        <taxon>Aureobasidium</taxon>
    </lineage>
</organism>
<gene>
    <name evidence="11" type="ORF">D6D22_03778</name>
</gene>
<dbReference type="InterPro" id="IPR036330">
    <property type="entry name" value="Ost4p_sf"/>
</dbReference>
<evidence type="ECO:0000313" key="11">
    <source>
        <dbReference type="EMBL" id="THW44950.1"/>
    </source>
</evidence>
<feature type="transmembrane region" description="Helical" evidence="10">
    <location>
        <begin position="68"/>
        <end position="89"/>
    </location>
</feature>
<evidence type="ECO:0000256" key="8">
    <source>
        <dbReference type="ARBA" id="ARBA00023136"/>
    </source>
</evidence>
<dbReference type="InterPro" id="IPR018943">
    <property type="entry name" value="Oligosaccaryltransferase"/>
</dbReference>
<keyword evidence="5" id="KW-0256">Endoplasmic reticulum</keyword>
<accession>A0A4S8Y2W1</accession>
<evidence type="ECO:0000256" key="1">
    <source>
        <dbReference type="ARBA" id="ARBA00004643"/>
    </source>
</evidence>
<evidence type="ECO:0000256" key="4">
    <source>
        <dbReference type="ARBA" id="ARBA00022692"/>
    </source>
</evidence>
<dbReference type="GO" id="GO:0018279">
    <property type="term" value="P:protein N-linked glycosylation via asparagine"/>
    <property type="evidence" value="ECO:0007669"/>
    <property type="project" value="TreeGrafter"/>
</dbReference>
<evidence type="ECO:0000313" key="12">
    <source>
        <dbReference type="Proteomes" id="UP000310687"/>
    </source>
</evidence>